<dbReference type="AlphaFoldDB" id="A0A1C4CS37"/>
<dbReference type="GO" id="GO:0008999">
    <property type="term" value="F:protein-N-terminal-alanine acetyltransferase activity"/>
    <property type="evidence" value="ECO:0007669"/>
    <property type="project" value="TreeGrafter"/>
</dbReference>
<evidence type="ECO:0000259" key="4">
    <source>
        <dbReference type="PROSITE" id="PS51186"/>
    </source>
</evidence>
<dbReference type="PANTHER" id="PTHR43792:SF8">
    <property type="entry name" value="[RIBOSOMAL PROTEIN US5]-ALANINE N-ACETYLTRANSFERASE"/>
    <property type="match status" value="1"/>
</dbReference>
<dbReference type="Gene3D" id="3.40.630.30">
    <property type="match status" value="1"/>
</dbReference>
<accession>A0A1C4CS37</accession>
<dbReference type="GO" id="GO:0005737">
    <property type="term" value="C:cytoplasm"/>
    <property type="evidence" value="ECO:0007669"/>
    <property type="project" value="TreeGrafter"/>
</dbReference>
<dbReference type="SUPFAM" id="SSF55729">
    <property type="entry name" value="Acyl-CoA N-acyltransferases (Nat)"/>
    <property type="match status" value="1"/>
</dbReference>
<dbReference type="EMBL" id="MPON01000001">
    <property type="protein sequence ID" value="OKA40552.1"/>
    <property type="molecule type" value="Genomic_DNA"/>
</dbReference>
<comment type="caution">
    <text evidence="5">The sequence shown here is derived from an EMBL/GenBank/DDBJ whole genome shotgun (WGS) entry which is preliminary data.</text>
</comment>
<dbReference type="Pfam" id="PF13302">
    <property type="entry name" value="Acetyltransf_3"/>
    <property type="match status" value="1"/>
</dbReference>
<evidence type="ECO:0000256" key="2">
    <source>
        <dbReference type="ARBA" id="ARBA00023315"/>
    </source>
</evidence>
<dbReference type="InterPro" id="IPR051531">
    <property type="entry name" value="N-acetyltransferase"/>
</dbReference>
<sequence>MKIHIEQLMKHDAKDLFTFELTNKSFFETMVPNRGSQYYDFDYFQKLLDDLLIEQADGDSYFYLIRNEEKEIVGRINLVDIDTETRSSSLGYRVGEKFTKKGVASAAVKLVLDVAKNNEINEILAKTTTNNLASQIVLEKSGFASYHNEADTTSIELNGEHVNFVHYIWRNTSRLY</sequence>
<feature type="domain" description="N-acetyltransferase" evidence="4">
    <location>
        <begin position="3"/>
        <end position="169"/>
    </location>
</feature>
<organism evidence="5 6">
    <name type="scientific">Bacillus cereus</name>
    <dbReference type="NCBI Taxonomy" id="1396"/>
    <lineage>
        <taxon>Bacteria</taxon>
        <taxon>Bacillati</taxon>
        <taxon>Bacillota</taxon>
        <taxon>Bacilli</taxon>
        <taxon>Bacillales</taxon>
        <taxon>Bacillaceae</taxon>
        <taxon>Bacillus</taxon>
        <taxon>Bacillus cereus group</taxon>
    </lineage>
</organism>
<proteinExistence type="inferred from homology"/>
<keyword evidence="2" id="KW-0012">Acyltransferase</keyword>
<protein>
    <submittedName>
        <fullName evidence="5">GNAT family N-acetyltransferase</fullName>
    </submittedName>
</protein>
<evidence type="ECO:0000256" key="1">
    <source>
        <dbReference type="ARBA" id="ARBA00022679"/>
    </source>
</evidence>
<evidence type="ECO:0000313" key="5">
    <source>
        <dbReference type="EMBL" id="OKA40552.1"/>
    </source>
</evidence>
<evidence type="ECO:0000313" key="6">
    <source>
        <dbReference type="Proteomes" id="UP000186535"/>
    </source>
</evidence>
<dbReference type="RefSeq" id="WP_073515223.1">
    <property type="nucleotide sequence ID" value="NZ_MPOM01000003.1"/>
</dbReference>
<dbReference type="Proteomes" id="UP000186535">
    <property type="component" value="Unassembled WGS sequence"/>
</dbReference>
<comment type="similarity">
    <text evidence="3">Belongs to the acetyltransferase family. RimJ subfamily.</text>
</comment>
<name>A0A1C4CS37_BACCE</name>
<keyword evidence="1 5" id="KW-0808">Transferase</keyword>
<dbReference type="InterPro" id="IPR016181">
    <property type="entry name" value="Acyl_CoA_acyltransferase"/>
</dbReference>
<dbReference type="PROSITE" id="PS51186">
    <property type="entry name" value="GNAT"/>
    <property type="match status" value="1"/>
</dbReference>
<gene>
    <name evidence="5" type="ORF">BJR07_01195</name>
</gene>
<dbReference type="PANTHER" id="PTHR43792">
    <property type="entry name" value="GNAT FAMILY, PUTATIVE (AFU_ORTHOLOGUE AFUA_3G00765)-RELATED-RELATED"/>
    <property type="match status" value="1"/>
</dbReference>
<evidence type="ECO:0000256" key="3">
    <source>
        <dbReference type="ARBA" id="ARBA00038502"/>
    </source>
</evidence>
<reference evidence="5 6" key="1">
    <citation type="submission" date="2016-11" db="EMBL/GenBank/DDBJ databases">
        <title>Identification of Bacillus cereus isolated from egg-white.</title>
        <authorList>
            <person name="Soni A."/>
            <person name="Oey I."/>
            <person name="Silcock P."/>
            <person name="Bremer P."/>
        </authorList>
    </citation>
    <scope>NUCLEOTIDE SEQUENCE [LARGE SCALE GENOMIC DNA]</scope>
    <source>
        <strain evidence="5 6">NZAS03</strain>
    </source>
</reference>
<dbReference type="InterPro" id="IPR000182">
    <property type="entry name" value="GNAT_dom"/>
</dbReference>